<accession>A0A840E7E1</accession>
<sequence>MKGSLPNQDQTDLFRNRLTSIISLDHELCRLAGEIDWQWIDAELDGYYAREGRPSIPVRTMVGMLLLKRMYDQSDESVLARWVENPYWQYFTGETYFQHRPPFDPTDFVYFRKRVGEDGMEKILSLSVRLHCGSEVEEEVLVDTTVQEKNVTYPTDTKLAVKIIKYCWSYGEQEGVRWRQSYRFVVKRLRLATYDGGHPRRRAGGPPCSAQTANHRRALGAGPTA</sequence>
<keyword evidence="4" id="KW-1185">Reference proteome</keyword>
<proteinExistence type="predicted"/>
<dbReference type="RefSeq" id="WP_183494223.1">
    <property type="nucleotide sequence ID" value="NZ_JACIFF010000001.1"/>
</dbReference>
<dbReference type="PANTHER" id="PTHR33803:SF3">
    <property type="entry name" value="BLL1974 PROTEIN"/>
    <property type="match status" value="1"/>
</dbReference>
<evidence type="ECO:0000259" key="2">
    <source>
        <dbReference type="Pfam" id="PF05598"/>
    </source>
</evidence>
<dbReference type="InterPro" id="IPR008490">
    <property type="entry name" value="Transposase_InsH_N"/>
</dbReference>
<evidence type="ECO:0000313" key="3">
    <source>
        <dbReference type="EMBL" id="MBB4077988.1"/>
    </source>
</evidence>
<dbReference type="Proteomes" id="UP000576209">
    <property type="component" value="Unassembled WGS sequence"/>
</dbReference>
<organism evidence="3 4">
    <name type="scientific">Neolewinella aquimaris</name>
    <dbReference type="NCBI Taxonomy" id="1835722"/>
    <lineage>
        <taxon>Bacteria</taxon>
        <taxon>Pseudomonadati</taxon>
        <taxon>Bacteroidota</taxon>
        <taxon>Saprospiria</taxon>
        <taxon>Saprospirales</taxon>
        <taxon>Lewinellaceae</taxon>
        <taxon>Neolewinella</taxon>
    </lineage>
</organism>
<dbReference type="AlphaFoldDB" id="A0A840E7E1"/>
<dbReference type="EMBL" id="JACIFF010000001">
    <property type="protein sequence ID" value="MBB4077988.1"/>
    <property type="molecule type" value="Genomic_DNA"/>
</dbReference>
<comment type="caution">
    <text evidence="3">The sequence shown here is derived from an EMBL/GenBank/DDBJ whole genome shotgun (WGS) entry which is preliminary data.</text>
</comment>
<protein>
    <recommendedName>
        <fullName evidence="2">Transposase InsH N-terminal domain-containing protein</fullName>
    </recommendedName>
</protein>
<dbReference type="PANTHER" id="PTHR33803">
    <property type="entry name" value="IS1478 TRANSPOSASE"/>
    <property type="match status" value="1"/>
</dbReference>
<reference evidence="3 4" key="1">
    <citation type="submission" date="2020-08" db="EMBL/GenBank/DDBJ databases">
        <title>Genomic Encyclopedia of Type Strains, Phase IV (KMG-IV): sequencing the most valuable type-strain genomes for metagenomic binning, comparative biology and taxonomic classification.</title>
        <authorList>
            <person name="Goeker M."/>
        </authorList>
    </citation>
    <scope>NUCLEOTIDE SEQUENCE [LARGE SCALE GENOMIC DNA]</scope>
    <source>
        <strain evidence="3 4">DSM 105137</strain>
    </source>
</reference>
<name>A0A840E7E1_9BACT</name>
<evidence type="ECO:0000313" key="4">
    <source>
        <dbReference type="Proteomes" id="UP000576209"/>
    </source>
</evidence>
<dbReference type="Pfam" id="PF05598">
    <property type="entry name" value="DUF772"/>
    <property type="match status" value="1"/>
</dbReference>
<feature type="region of interest" description="Disordered" evidence="1">
    <location>
        <begin position="196"/>
        <end position="225"/>
    </location>
</feature>
<feature type="domain" description="Transposase InsH N-terminal" evidence="2">
    <location>
        <begin position="18"/>
        <end position="114"/>
    </location>
</feature>
<evidence type="ECO:0000256" key="1">
    <source>
        <dbReference type="SAM" id="MobiDB-lite"/>
    </source>
</evidence>
<gene>
    <name evidence="3" type="ORF">GGR28_000589</name>
</gene>